<dbReference type="EMBL" id="JJMP01000001">
    <property type="protein sequence ID" value="RYC53514.1"/>
    <property type="molecule type" value="Genomic_DNA"/>
</dbReference>
<dbReference type="InterPro" id="IPR011050">
    <property type="entry name" value="Pectin_lyase_fold/virulence"/>
</dbReference>
<evidence type="ECO:0000313" key="1">
    <source>
        <dbReference type="EMBL" id="RYC53514.1"/>
    </source>
</evidence>
<proteinExistence type="predicted"/>
<comment type="caution">
    <text evidence="1">The sequence shown here is derived from an EMBL/GenBank/DDBJ whole genome shotgun (WGS) entry which is preliminary data.</text>
</comment>
<dbReference type="SUPFAM" id="SSF51126">
    <property type="entry name" value="Pectin lyase-like"/>
    <property type="match status" value="1"/>
</dbReference>
<organism evidence="1 2">
    <name type="scientific">Flagellimonas olearia</name>
    <dbReference type="NCBI Taxonomy" id="552546"/>
    <lineage>
        <taxon>Bacteria</taxon>
        <taxon>Pseudomonadati</taxon>
        <taxon>Bacteroidota</taxon>
        <taxon>Flavobacteriia</taxon>
        <taxon>Flavobacteriales</taxon>
        <taxon>Flavobacteriaceae</taxon>
        <taxon>Flagellimonas</taxon>
    </lineage>
</organism>
<dbReference type="SUPFAM" id="SSF69318">
    <property type="entry name" value="Integrin alpha N-terminal domain"/>
    <property type="match status" value="1"/>
</dbReference>
<evidence type="ECO:0000313" key="2">
    <source>
        <dbReference type="Proteomes" id="UP000290261"/>
    </source>
</evidence>
<reference evidence="1 2" key="1">
    <citation type="submission" date="2014-04" db="EMBL/GenBank/DDBJ databases">
        <title>Whole genome of Muricauda olearia.</title>
        <authorList>
            <person name="Zhang X.-H."/>
            <person name="Tang K."/>
        </authorList>
    </citation>
    <scope>NUCLEOTIDE SEQUENCE [LARGE SCALE GENOMIC DNA]</scope>
    <source>
        <strain evidence="1 2">Th120</strain>
    </source>
</reference>
<name>A0A444VRR6_9FLAO</name>
<dbReference type="PROSITE" id="PS51257">
    <property type="entry name" value="PROKAR_LIPOPROTEIN"/>
    <property type="match status" value="1"/>
</dbReference>
<keyword evidence="2" id="KW-1185">Reference proteome</keyword>
<dbReference type="Proteomes" id="UP000290261">
    <property type="component" value="Unassembled WGS sequence"/>
</dbReference>
<accession>A0A444VRR6</accession>
<protein>
    <recommendedName>
        <fullName evidence="3">Right handed beta helix domain-containing protein</fullName>
    </recommendedName>
</protein>
<dbReference type="InterPro" id="IPR028994">
    <property type="entry name" value="Integrin_alpha_N"/>
</dbReference>
<sequence>MKKVFLYSIYCFFTVSCTDKEPLQSFEDNTTNDSLKMVNLTVEESSFPYCQENPNPIGGGGGYDDILSATGADIHITSFSGAVNFKNTIESAPIGSVIYIDNNLTIDLSNFYGITGSESIIVPEGVTIASGRGGNQGADLGALIYTTDFDYYTSISHYGLPVFIVGGDNVRFTGLRFQGPSQQEGTNSPLSSIKFKTCIEISNNYDGLTVDNSEFFGWPYAAIRVGKGYTDGSFNNNIINNCFFHDNKQRGLGYGVIIDWGYATISSNIFEANRHDIAGSGKTDSGYEASCNKVLTGGTAHNFDMHAEGKSDGSENAGRFIYIHHNDFEDLGANRYQSGNDYNIVIRGRPDVQCRIENNRFAHSGPAASIRQQNAHGGFGNMLVWNNIYDTDDYLGWYVKEDWSKANASNFVNLPSSNDAIMNTPSSGSNYDFSFTFGDYDGDGNTDIYKLENDKLYTIPYDAATYGISANWAQILNTGYPMSSLRFGFYNGDNITDIIRQSGNTIYVSWSANSSWTTLLNTSVPLSDLKSGDIDGNGIEDLFLANGSTWRVSYNSNSSWTIINSSSSLPNELSLGRLNANNMNDVFTANGSNFRVSYEATSSWTNLITSSYITQDLLIADFDGDDISDVIDPVLRKISLSGTTSTWMNTKTANFPINTFPYGNF</sequence>
<dbReference type="AlphaFoldDB" id="A0A444VRR6"/>
<dbReference type="RefSeq" id="WP_129653175.1">
    <property type="nucleotide sequence ID" value="NZ_ML142907.1"/>
</dbReference>
<gene>
    <name evidence="1" type="ORF">DN53_04735</name>
</gene>
<evidence type="ECO:0008006" key="3">
    <source>
        <dbReference type="Google" id="ProtNLM"/>
    </source>
</evidence>